<proteinExistence type="predicted"/>
<name>A0AAX1N4J3_9BACT</name>
<protein>
    <submittedName>
        <fullName evidence="2">T9SS type A sorting domain-containing protein</fullName>
    </submittedName>
</protein>
<dbReference type="KEGG" id="fya:KMW28_01890"/>
<organism evidence="2 3">
    <name type="scientific">Flammeovirga yaeyamensis</name>
    <dbReference type="NCBI Taxonomy" id="367791"/>
    <lineage>
        <taxon>Bacteria</taxon>
        <taxon>Pseudomonadati</taxon>
        <taxon>Bacteroidota</taxon>
        <taxon>Cytophagia</taxon>
        <taxon>Cytophagales</taxon>
        <taxon>Flammeovirgaceae</taxon>
        <taxon>Flammeovirga</taxon>
    </lineage>
</organism>
<reference evidence="2 3" key="1">
    <citation type="submission" date="2021-05" db="EMBL/GenBank/DDBJ databases">
        <title>Comparative genomic studies on the polysaccharide-degrading batcterial strains of the Flammeovirga genus.</title>
        <authorList>
            <person name="Zewei F."/>
            <person name="Zheng Z."/>
            <person name="Yu L."/>
            <person name="Ruyue G."/>
            <person name="Yanhong M."/>
            <person name="Yuanyuan C."/>
            <person name="Jingyan G."/>
            <person name="Wenjun H."/>
        </authorList>
    </citation>
    <scope>NUCLEOTIDE SEQUENCE [LARGE SCALE GENOMIC DNA]</scope>
    <source>
        <strain evidence="2 3">NBRC:100898</strain>
    </source>
</reference>
<gene>
    <name evidence="2" type="ORF">KMW28_01890</name>
</gene>
<dbReference type="AlphaFoldDB" id="A0AAX1N4J3"/>
<dbReference type="EMBL" id="CP076132">
    <property type="protein sequence ID" value="QWG02359.1"/>
    <property type="molecule type" value="Genomic_DNA"/>
</dbReference>
<dbReference type="Proteomes" id="UP000678679">
    <property type="component" value="Chromosome 1"/>
</dbReference>
<dbReference type="RefSeq" id="WP_183363954.1">
    <property type="nucleotide sequence ID" value="NZ_CP076132.1"/>
</dbReference>
<dbReference type="NCBIfam" id="TIGR04183">
    <property type="entry name" value="Por_Secre_tail"/>
    <property type="match status" value="1"/>
</dbReference>
<sequence length="412" mass="49088">MSMLRSNWTNNYLLNNSSSRLNQTYKYKLDQTEFFIYDDSKEEWTNDYGYVRIEGQYKNNQLIGLTGFSKNNKGEIVVEDNIKLEYSDHLLTSLIFEPESGKYRTEDKLFYDDNSLLIKVENTWYDGDLEETWFVTKYEYNDFQQLVQIDYIEGGYSDLFQTLRYNIFYNEKEQVIKVEKSIFDSEKHQEFEKEEIKYLEYNEVGSLNKETVYSKHFDNDSWMENIYTLSEYLYDDNELVVMNYSFLVSGKVLSSKKVYEFDFDYKRSETLHFFNLDIWDSYNDRNLGQLEYFAKQYTFYRFTNNEFIPIEKEIYSYSEIKDDQEEGGITSTINSIEKDLVIYPNPTSNTLYFKNSTLGNTSTLQLINTNGTVYSFENVYQGLDISNLPKGIYVYKLIDGNNNFQKGKVIIE</sequence>
<dbReference type="Pfam" id="PF18962">
    <property type="entry name" value="Por_Secre_tail"/>
    <property type="match status" value="1"/>
</dbReference>
<accession>A0AAX1N4J3</accession>
<feature type="domain" description="Secretion system C-terminal sorting" evidence="1">
    <location>
        <begin position="342"/>
        <end position="411"/>
    </location>
</feature>
<evidence type="ECO:0000313" key="3">
    <source>
        <dbReference type="Proteomes" id="UP000678679"/>
    </source>
</evidence>
<evidence type="ECO:0000259" key="1">
    <source>
        <dbReference type="Pfam" id="PF18962"/>
    </source>
</evidence>
<evidence type="ECO:0000313" key="2">
    <source>
        <dbReference type="EMBL" id="QWG02359.1"/>
    </source>
</evidence>
<keyword evidence="3" id="KW-1185">Reference proteome</keyword>
<dbReference type="InterPro" id="IPR026444">
    <property type="entry name" value="Secre_tail"/>
</dbReference>